<dbReference type="PANTHER" id="PTHR10587">
    <property type="entry name" value="GLYCOSYL TRANSFERASE-RELATED"/>
    <property type="match status" value="1"/>
</dbReference>
<accession>A0ABT8I212</accession>
<organism evidence="2 3">
    <name type="scientific">Fictibacillus fluitans</name>
    <dbReference type="NCBI Taxonomy" id="3058422"/>
    <lineage>
        <taxon>Bacteria</taxon>
        <taxon>Bacillati</taxon>
        <taxon>Bacillota</taxon>
        <taxon>Bacilli</taxon>
        <taxon>Bacillales</taxon>
        <taxon>Fictibacillaceae</taxon>
        <taxon>Fictibacillus</taxon>
    </lineage>
</organism>
<protein>
    <submittedName>
        <fullName evidence="2">Polysaccharide deacetylase family protein</fullName>
    </submittedName>
</protein>
<dbReference type="SUPFAM" id="SSF88713">
    <property type="entry name" value="Glycoside hydrolase/deacetylase"/>
    <property type="match status" value="1"/>
</dbReference>
<evidence type="ECO:0000313" key="2">
    <source>
        <dbReference type="EMBL" id="MDN4527018.1"/>
    </source>
</evidence>
<gene>
    <name evidence="2" type="ORF">QYB97_21220</name>
</gene>
<feature type="domain" description="NodB homology" evidence="1">
    <location>
        <begin position="41"/>
        <end position="227"/>
    </location>
</feature>
<comment type="caution">
    <text evidence="2">The sequence shown here is derived from an EMBL/GenBank/DDBJ whole genome shotgun (WGS) entry which is preliminary data.</text>
</comment>
<dbReference type="EMBL" id="JAUHTR010000016">
    <property type="protein sequence ID" value="MDN4527018.1"/>
    <property type="molecule type" value="Genomic_DNA"/>
</dbReference>
<proteinExistence type="predicted"/>
<dbReference type="RefSeq" id="WP_301168028.1">
    <property type="nucleotide sequence ID" value="NZ_JAUHTR010000016.1"/>
</dbReference>
<dbReference type="InterPro" id="IPR050248">
    <property type="entry name" value="Polysacc_deacetylase_ArnD"/>
</dbReference>
<sequence>MIILYCICVVVLLFLIYGLIPTIWIRLFSVGIIKRGTAERKEFFLTFDDGPDYVYTPQLLDLLKSYKVPAAFFIVGERAQRDTDLLKRMSKEGHTVGIHHQSHSNSWLLTPGKLKKEISRCASVIQHATGEKACFYRPPWGRFNLFSLPLSREYQVIMWSSITGDWKAEQGKDKLAAKLKKNLHSGCIYLLHDNGENPGADDEAPSVMLQALGEFLEFAKSQGYIGMSLEELKKTNNKRG</sequence>
<dbReference type="CDD" id="cd10959">
    <property type="entry name" value="CE4_NodB_like_3"/>
    <property type="match status" value="1"/>
</dbReference>
<keyword evidence="3" id="KW-1185">Reference proteome</keyword>
<dbReference type="Gene3D" id="3.20.20.370">
    <property type="entry name" value="Glycoside hydrolase/deacetylase"/>
    <property type="match status" value="1"/>
</dbReference>
<dbReference type="PROSITE" id="PS51677">
    <property type="entry name" value="NODB"/>
    <property type="match status" value="1"/>
</dbReference>
<dbReference type="InterPro" id="IPR011330">
    <property type="entry name" value="Glyco_hydro/deAcase_b/a-brl"/>
</dbReference>
<reference evidence="2" key="1">
    <citation type="submission" date="2023-07" db="EMBL/GenBank/DDBJ databases">
        <title>Fictibacillus sp. isolated from freshwater pond.</title>
        <authorList>
            <person name="Kirdat K."/>
            <person name="Bhat A."/>
            <person name="Mourya A."/>
            <person name="Yadav A."/>
        </authorList>
    </citation>
    <scope>NUCLEOTIDE SEQUENCE</scope>
    <source>
        <strain evidence="2">NE201</strain>
    </source>
</reference>
<evidence type="ECO:0000313" key="3">
    <source>
        <dbReference type="Proteomes" id="UP001172721"/>
    </source>
</evidence>
<evidence type="ECO:0000259" key="1">
    <source>
        <dbReference type="PROSITE" id="PS51677"/>
    </source>
</evidence>
<dbReference type="InterPro" id="IPR002509">
    <property type="entry name" value="NODB_dom"/>
</dbReference>
<name>A0ABT8I212_9BACL</name>
<dbReference type="Pfam" id="PF01522">
    <property type="entry name" value="Polysacc_deac_1"/>
    <property type="match status" value="1"/>
</dbReference>
<dbReference type="Proteomes" id="UP001172721">
    <property type="component" value="Unassembled WGS sequence"/>
</dbReference>